<dbReference type="Proteomes" id="UP001055811">
    <property type="component" value="Linkage Group LG04"/>
</dbReference>
<protein>
    <submittedName>
        <fullName evidence="1">Uncharacterized protein</fullName>
    </submittedName>
</protein>
<sequence length="148" mass="16729">MGCHNTGIAFYTMMEGVRKLNLSQSSLFVRKVALSFKKNEFQIKEGLRIAANATFRCNLSFVRLLAGPVAFKEGYYIVVFGWEEWQAQFKDTQFQAKCQAFEALELSGTVVISFVSQSFSLSLTVLGVLLDEIKHISKRLRDDECLPS</sequence>
<reference evidence="1 2" key="2">
    <citation type="journal article" date="2022" name="Mol. Ecol. Resour.">
        <title>The genomes of chicory, endive, great burdock and yacon provide insights into Asteraceae paleo-polyploidization history and plant inulin production.</title>
        <authorList>
            <person name="Fan W."/>
            <person name="Wang S."/>
            <person name="Wang H."/>
            <person name="Wang A."/>
            <person name="Jiang F."/>
            <person name="Liu H."/>
            <person name="Zhao H."/>
            <person name="Xu D."/>
            <person name="Zhang Y."/>
        </authorList>
    </citation>
    <scope>NUCLEOTIDE SEQUENCE [LARGE SCALE GENOMIC DNA]</scope>
    <source>
        <strain evidence="2">cv. Punajuju</strain>
        <tissue evidence="1">Leaves</tissue>
    </source>
</reference>
<accession>A0ACB9DRI5</accession>
<dbReference type="EMBL" id="CM042012">
    <property type="protein sequence ID" value="KAI3749167.1"/>
    <property type="molecule type" value="Genomic_DNA"/>
</dbReference>
<evidence type="ECO:0000313" key="1">
    <source>
        <dbReference type="EMBL" id="KAI3749167.1"/>
    </source>
</evidence>
<reference evidence="2" key="1">
    <citation type="journal article" date="2022" name="Mol. Ecol. Resour.">
        <title>The genomes of chicory, endive, great burdock and yacon provide insights into Asteraceae palaeo-polyploidization history and plant inulin production.</title>
        <authorList>
            <person name="Fan W."/>
            <person name="Wang S."/>
            <person name="Wang H."/>
            <person name="Wang A."/>
            <person name="Jiang F."/>
            <person name="Liu H."/>
            <person name="Zhao H."/>
            <person name="Xu D."/>
            <person name="Zhang Y."/>
        </authorList>
    </citation>
    <scope>NUCLEOTIDE SEQUENCE [LARGE SCALE GENOMIC DNA]</scope>
    <source>
        <strain evidence="2">cv. Punajuju</strain>
    </source>
</reference>
<name>A0ACB9DRI5_CICIN</name>
<gene>
    <name evidence="1" type="ORF">L2E82_19774</name>
</gene>
<organism evidence="1 2">
    <name type="scientific">Cichorium intybus</name>
    <name type="common">Chicory</name>
    <dbReference type="NCBI Taxonomy" id="13427"/>
    <lineage>
        <taxon>Eukaryota</taxon>
        <taxon>Viridiplantae</taxon>
        <taxon>Streptophyta</taxon>
        <taxon>Embryophyta</taxon>
        <taxon>Tracheophyta</taxon>
        <taxon>Spermatophyta</taxon>
        <taxon>Magnoliopsida</taxon>
        <taxon>eudicotyledons</taxon>
        <taxon>Gunneridae</taxon>
        <taxon>Pentapetalae</taxon>
        <taxon>asterids</taxon>
        <taxon>campanulids</taxon>
        <taxon>Asterales</taxon>
        <taxon>Asteraceae</taxon>
        <taxon>Cichorioideae</taxon>
        <taxon>Cichorieae</taxon>
        <taxon>Cichoriinae</taxon>
        <taxon>Cichorium</taxon>
    </lineage>
</organism>
<keyword evidence="2" id="KW-1185">Reference proteome</keyword>
<comment type="caution">
    <text evidence="1">The sequence shown here is derived from an EMBL/GenBank/DDBJ whole genome shotgun (WGS) entry which is preliminary data.</text>
</comment>
<proteinExistence type="predicted"/>
<evidence type="ECO:0000313" key="2">
    <source>
        <dbReference type="Proteomes" id="UP001055811"/>
    </source>
</evidence>